<accession>A0A2N3Y473</accession>
<feature type="domain" description="Carboxylesterase type B" evidence="4">
    <location>
        <begin position="21"/>
        <end position="332"/>
    </location>
</feature>
<gene>
    <name evidence="5" type="ORF">A8926_5706</name>
</gene>
<evidence type="ECO:0000313" key="6">
    <source>
        <dbReference type="Proteomes" id="UP000233786"/>
    </source>
</evidence>
<evidence type="ECO:0000256" key="2">
    <source>
        <dbReference type="ARBA" id="ARBA00022801"/>
    </source>
</evidence>
<dbReference type="InterPro" id="IPR029058">
    <property type="entry name" value="AB_hydrolase_fold"/>
</dbReference>
<dbReference type="AlphaFoldDB" id="A0A2N3Y473"/>
<dbReference type="STRING" id="994479.GCA_000194155_05541"/>
<dbReference type="Pfam" id="PF00135">
    <property type="entry name" value="COesterase"/>
    <property type="match status" value="2"/>
</dbReference>
<reference evidence="5" key="1">
    <citation type="submission" date="2017-12" db="EMBL/GenBank/DDBJ databases">
        <title>Sequencing the genomes of 1000 Actinobacteria strains.</title>
        <authorList>
            <person name="Klenk H.-P."/>
        </authorList>
    </citation>
    <scope>NUCLEOTIDE SEQUENCE [LARGE SCALE GENOMIC DNA]</scope>
    <source>
        <strain evidence="5">DSM 44228</strain>
    </source>
</reference>
<proteinExistence type="inferred from homology"/>
<dbReference type="Gene3D" id="3.40.50.1820">
    <property type="entry name" value="alpha/beta hydrolase"/>
    <property type="match status" value="1"/>
</dbReference>
<protein>
    <recommendedName>
        <fullName evidence="3">Carboxylic ester hydrolase</fullName>
        <ecNumber evidence="3">3.1.1.-</ecNumber>
    </recommendedName>
</protein>
<dbReference type="SUPFAM" id="SSF53474">
    <property type="entry name" value="alpha/beta-Hydrolases"/>
    <property type="match status" value="1"/>
</dbReference>
<evidence type="ECO:0000259" key="4">
    <source>
        <dbReference type="Pfam" id="PF00135"/>
    </source>
</evidence>
<name>A0A2N3Y473_SACSN</name>
<organism evidence="5 6">
    <name type="scientific">Saccharopolyspora spinosa</name>
    <dbReference type="NCBI Taxonomy" id="60894"/>
    <lineage>
        <taxon>Bacteria</taxon>
        <taxon>Bacillati</taxon>
        <taxon>Actinomycetota</taxon>
        <taxon>Actinomycetes</taxon>
        <taxon>Pseudonocardiales</taxon>
        <taxon>Pseudonocardiaceae</taxon>
        <taxon>Saccharopolyspora</taxon>
    </lineage>
</organism>
<dbReference type="EC" id="3.1.1.-" evidence="3"/>
<dbReference type="EMBL" id="PJNB01000001">
    <property type="protein sequence ID" value="PKW17703.1"/>
    <property type="molecule type" value="Genomic_DNA"/>
</dbReference>
<evidence type="ECO:0000256" key="3">
    <source>
        <dbReference type="RuleBase" id="RU361235"/>
    </source>
</evidence>
<dbReference type="GO" id="GO:0016787">
    <property type="term" value="F:hydrolase activity"/>
    <property type="evidence" value="ECO:0007669"/>
    <property type="project" value="UniProtKB-KW"/>
</dbReference>
<dbReference type="InterPro" id="IPR002018">
    <property type="entry name" value="CarbesteraseB"/>
</dbReference>
<dbReference type="PANTHER" id="PTHR11559">
    <property type="entry name" value="CARBOXYLESTERASE"/>
    <property type="match status" value="1"/>
</dbReference>
<evidence type="ECO:0000256" key="1">
    <source>
        <dbReference type="ARBA" id="ARBA00005964"/>
    </source>
</evidence>
<dbReference type="PROSITE" id="PS00122">
    <property type="entry name" value="CARBOXYLESTERASE_B_1"/>
    <property type="match status" value="1"/>
</dbReference>
<sequence length="501" mass="53894">MHNVDRMTRPRFRWLYGGMDLVVRTEHGAVRGTANDELSIFRGIPYAAPLDGARRFQAPVAPERWEGVRDALEFSGSVPQPAVIPGFPPSWNPGDSTDCLSVNVWTPDRGGGLPVMVWFHGGAYLGGTAADYDPALFAQAGVVAVTVNYRVGYEGFGWVADAPSNRGILDQLAALRWVRDNIAAFGGDPGNVTIFGESAGATSVATLIGGSTRSGLFRRAIAQSVGSLYCAEDEARKLSELIVGPLGVPATAEELAAVPSEAIHSAQLPVMAEQNENRADWTNSTPYAVILDGAVLDDLPWVALRTGAGRDVDLISGYTADEARMFTVDLPAEDKDPVLMAQRLRLDPSVVGRYRAGYPGIEDAELFSLILSDQLFRMPSLWSAEAHALAGGRSYAYEFAWSSPVRGGAFGAHHGLDVPFTFGTVADALGKAMFGGEVPPDFEDLSAELREAWVSFATTGDPGWPAYTVADRSARVWNVPPTVVADPIKVSREIWQHRFQA</sequence>
<evidence type="ECO:0000313" key="5">
    <source>
        <dbReference type="EMBL" id="PKW17703.1"/>
    </source>
</evidence>
<feature type="domain" description="Carboxylesterase type B" evidence="4">
    <location>
        <begin position="369"/>
        <end position="463"/>
    </location>
</feature>
<dbReference type="InterPro" id="IPR050309">
    <property type="entry name" value="Type-B_Carboxylest/Lipase"/>
</dbReference>
<comment type="caution">
    <text evidence="5">The sequence shown here is derived from an EMBL/GenBank/DDBJ whole genome shotgun (WGS) entry which is preliminary data.</text>
</comment>
<comment type="similarity">
    <text evidence="1 3">Belongs to the type-B carboxylesterase/lipase family.</text>
</comment>
<dbReference type="Proteomes" id="UP000233786">
    <property type="component" value="Unassembled WGS sequence"/>
</dbReference>
<dbReference type="InterPro" id="IPR019826">
    <property type="entry name" value="Carboxylesterase_B_AS"/>
</dbReference>
<keyword evidence="6" id="KW-1185">Reference proteome</keyword>
<keyword evidence="2 3" id="KW-0378">Hydrolase</keyword>